<name>A0ABU2D0U9_9EURY</name>
<keyword evidence="3" id="KW-1185">Reference proteome</keyword>
<proteinExistence type="predicted"/>
<protein>
    <submittedName>
        <fullName evidence="2">Formyltransferase family protein</fullName>
    </submittedName>
</protein>
<dbReference type="EMBL" id="JAVKPK010000023">
    <property type="protein sequence ID" value="MDR7665594.1"/>
    <property type="molecule type" value="Genomic_DNA"/>
</dbReference>
<evidence type="ECO:0000313" key="2">
    <source>
        <dbReference type="EMBL" id="MDR7665594.1"/>
    </source>
</evidence>
<dbReference type="SUPFAM" id="SSF53328">
    <property type="entry name" value="Formyltransferase"/>
    <property type="match status" value="1"/>
</dbReference>
<feature type="domain" description="Formyl transferase N-terminal" evidence="1">
    <location>
        <begin position="30"/>
        <end position="76"/>
    </location>
</feature>
<dbReference type="Pfam" id="PF00551">
    <property type="entry name" value="Formyl_trans_N"/>
    <property type="match status" value="1"/>
</dbReference>
<reference evidence="3" key="1">
    <citation type="submission" date="2023-07" db="EMBL/GenBank/DDBJ databases">
        <title>Whole-genome sequencing of a new Methanosarcina sp. Z-7115.</title>
        <authorList>
            <person name="Zhilina T.N."/>
            <person name="Merkel A.Y."/>
        </authorList>
    </citation>
    <scope>NUCLEOTIDE SEQUENCE [LARGE SCALE GENOMIC DNA]</scope>
    <source>
        <strain evidence="3">Z-7115</strain>
    </source>
</reference>
<evidence type="ECO:0000259" key="1">
    <source>
        <dbReference type="Pfam" id="PF00551"/>
    </source>
</evidence>
<comment type="caution">
    <text evidence="2">The sequence shown here is derived from an EMBL/GenBank/DDBJ whole genome shotgun (WGS) entry which is preliminary data.</text>
</comment>
<dbReference type="Gene3D" id="3.40.50.170">
    <property type="entry name" value="Formyl transferase, N-terminal domain"/>
    <property type="match status" value="1"/>
</dbReference>
<dbReference type="Proteomes" id="UP001246244">
    <property type="component" value="Unassembled WGS sequence"/>
</dbReference>
<dbReference type="InterPro" id="IPR002376">
    <property type="entry name" value="Formyl_transf_N"/>
</dbReference>
<organism evidence="2 3">
    <name type="scientific">Methanosarcina baikalica</name>
    <dbReference type="NCBI Taxonomy" id="3073890"/>
    <lineage>
        <taxon>Archaea</taxon>
        <taxon>Methanobacteriati</taxon>
        <taxon>Methanobacteriota</taxon>
        <taxon>Stenosarchaea group</taxon>
        <taxon>Methanomicrobia</taxon>
        <taxon>Methanosarcinales</taxon>
        <taxon>Methanosarcinaceae</taxon>
        <taxon>Methanosarcina</taxon>
    </lineage>
</organism>
<accession>A0ABU2D0U9</accession>
<gene>
    <name evidence="2" type="ORF">RG963_07330</name>
</gene>
<dbReference type="InterPro" id="IPR036477">
    <property type="entry name" value="Formyl_transf_N_sf"/>
</dbReference>
<dbReference type="RefSeq" id="WP_310575619.1">
    <property type="nucleotide sequence ID" value="NZ_JAVKPK010000023.1"/>
</dbReference>
<sequence length="81" mass="9375">MGPLISIIHIFRNRGPALLFWEYYDYVLNPGVALYYVNKGDDTGDIIYQERILILPGEKLEEVNQKLSLMAIKLLSKMMMP</sequence>
<evidence type="ECO:0000313" key="3">
    <source>
        <dbReference type="Proteomes" id="UP001246244"/>
    </source>
</evidence>